<evidence type="ECO:0000313" key="3">
    <source>
        <dbReference type="Proteomes" id="UP001239909"/>
    </source>
</evidence>
<dbReference type="InterPro" id="IPR047960">
    <property type="entry name" value="Transpos_IS1380"/>
</dbReference>
<gene>
    <name evidence="2" type="ORF">LNKW23_48760</name>
</gene>
<dbReference type="InterPro" id="IPR012337">
    <property type="entry name" value="RNaseH-like_sf"/>
</dbReference>
<evidence type="ECO:0000259" key="1">
    <source>
        <dbReference type="Pfam" id="PF13701"/>
    </source>
</evidence>
<feature type="domain" description="Transposase DDE" evidence="1">
    <location>
        <begin position="17"/>
        <end position="448"/>
    </location>
</feature>
<accession>A0ABQ6LUC2</accession>
<organism evidence="2 3">
    <name type="scientific">Paralimibaculum aggregatum</name>
    <dbReference type="NCBI Taxonomy" id="3036245"/>
    <lineage>
        <taxon>Bacteria</taxon>
        <taxon>Pseudomonadati</taxon>
        <taxon>Pseudomonadota</taxon>
        <taxon>Alphaproteobacteria</taxon>
        <taxon>Rhodobacterales</taxon>
        <taxon>Paracoccaceae</taxon>
        <taxon>Paralimibaculum</taxon>
    </lineage>
</organism>
<sequence length="458" mass="51079">MAAVNPAGEEETGPLRLQFDRTVKLAFCGSSISSDGGLLLHRELDDALGLTDAAADLIADPRVGKNGRHHLCGLLRQSLFSRLAGYEDVNDADRLRRDPVMRQLVGGRAVKRGAASASAMGRFETSMLTPPENLAILADLPGRWIDAVHDRQPPKVVTLDMDSSESPVHGDQEGSARNGHFQSKCLHPLFVFNQFGDLERCALRPGNVHSAHGWEDVLNPVLARYSAKARPSVTRRRFRADAAFAIPALFDLLEAEGWDYAIRIKGNSKLHDRISWLTKRGPGRPPHHVVRRYTSFHYRAKSWSKARRVVAKVEFHPGELFPRIGFIVTNRSLPNERVLSFYNDRGTAEQHIKEGKYALKWTRLSCMRFEANAVRLQLHALAYNLANFLRTLATLEAIETWSLTSLRERLVKTGVRLVRHARYAVFQLAEAALPREVFAGVLGLINSLRGPPQTATSA</sequence>
<dbReference type="Pfam" id="PF13701">
    <property type="entry name" value="DDE_Tnp_1_4"/>
    <property type="match status" value="1"/>
</dbReference>
<proteinExistence type="predicted"/>
<evidence type="ECO:0000313" key="2">
    <source>
        <dbReference type="EMBL" id="GMG85651.1"/>
    </source>
</evidence>
<comment type="caution">
    <text evidence="2">The sequence shown here is derived from an EMBL/GenBank/DDBJ whole genome shotgun (WGS) entry which is preliminary data.</text>
</comment>
<name>A0ABQ6LUC2_9RHOB</name>
<dbReference type="InterPro" id="IPR025668">
    <property type="entry name" value="Tnp_DDE_dom"/>
</dbReference>
<dbReference type="Proteomes" id="UP001239909">
    <property type="component" value="Unassembled WGS sequence"/>
</dbReference>
<dbReference type="SUPFAM" id="SSF53098">
    <property type="entry name" value="Ribonuclease H-like"/>
    <property type="match status" value="1"/>
</dbReference>
<dbReference type="RefSeq" id="WP_285675085.1">
    <property type="nucleotide sequence ID" value="NZ_BSYI01000097.1"/>
</dbReference>
<reference evidence="2 3" key="1">
    <citation type="submission" date="2023-04" db="EMBL/GenBank/DDBJ databases">
        <title>Marinoamorphus aggregata gen. nov., sp. Nov., isolate from tissue of brittle star Ophioplocus japonicus.</title>
        <authorList>
            <person name="Kawano K."/>
            <person name="Sawayama S."/>
            <person name="Nakagawa S."/>
        </authorList>
    </citation>
    <scope>NUCLEOTIDE SEQUENCE [LARGE SCALE GENOMIC DNA]</scope>
    <source>
        <strain evidence="2 3">NKW23</strain>
    </source>
</reference>
<keyword evidence="3" id="KW-1185">Reference proteome</keyword>
<dbReference type="EMBL" id="BSYI01000097">
    <property type="protein sequence ID" value="GMG85651.1"/>
    <property type="molecule type" value="Genomic_DNA"/>
</dbReference>
<dbReference type="NCBIfam" id="NF033539">
    <property type="entry name" value="transpos_IS1380"/>
    <property type="match status" value="1"/>
</dbReference>
<protein>
    <recommendedName>
        <fullName evidence="1">Transposase DDE domain-containing protein</fullName>
    </recommendedName>
</protein>